<evidence type="ECO:0000313" key="2">
    <source>
        <dbReference type="Proteomes" id="UP000188726"/>
    </source>
</evidence>
<dbReference type="AlphaFoldDB" id="A0AB36K2R4"/>
<reference evidence="1 2" key="1">
    <citation type="journal article" date="2017" name="Genome Announc.">
        <title>Draft Genome Sequences of Salinivibrio proteolyticus, Salinivibrio sharmensis, Salinivibrio siamensis, Salinivibrio costicola subsp. alcaliphilus, Salinivibrio costicola subsp. vallismortis, and 29 New Isolates Belonging to the Genus Salinivibrio.</title>
        <authorList>
            <person name="Lopez-Hermoso C."/>
            <person name="de la Haba R.R."/>
            <person name="Sanchez-Porro C."/>
            <person name="Bayliss S.C."/>
            <person name="Feil E.J."/>
            <person name="Ventosa A."/>
        </authorList>
    </citation>
    <scope>NUCLEOTIDE SEQUENCE [LARGE SCALE GENOMIC DNA]</scope>
    <source>
        <strain evidence="1 2">IC202</strain>
    </source>
</reference>
<dbReference type="RefSeq" id="WP_077459546.1">
    <property type="nucleotide sequence ID" value="NZ_MUEO01000060.1"/>
</dbReference>
<evidence type="ECO:0000313" key="1">
    <source>
        <dbReference type="EMBL" id="OOE41383.1"/>
    </source>
</evidence>
<accession>A0AB36K2R4</accession>
<dbReference type="EMBL" id="MUEO01000060">
    <property type="protein sequence ID" value="OOE41383.1"/>
    <property type="molecule type" value="Genomic_DNA"/>
</dbReference>
<name>A0AB36K2R4_9GAMM</name>
<dbReference type="Proteomes" id="UP000188726">
    <property type="component" value="Unassembled WGS sequence"/>
</dbReference>
<proteinExistence type="predicted"/>
<protein>
    <submittedName>
        <fullName evidence="1">Uncharacterized protein</fullName>
    </submittedName>
</protein>
<sequence>MTKPYIYKRLDQLEQNRLIGKPGLSMKDIRDSQVKVRFTEHENDLLSLLSKQLGQPKAVLSNVILIDAIIDLLAEDPLLRSDVMAAWRDQGQPELDFFSEIDKRAKYQPEPIDGEFCHIPPADHRLELLRREEEL</sequence>
<comment type="caution">
    <text evidence="1">The sequence shown here is derived from an EMBL/GenBank/DDBJ whole genome shotgun (WGS) entry which is preliminary data.</text>
</comment>
<gene>
    <name evidence="1" type="ORF">BZG09_15685</name>
</gene>
<organism evidence="1 2">
    <name type="scientific">Salinivibrio kushneri</name>
    <dbReference type="NCBI Taxonomy" id="1908198"/>
    <lineage>
        <taxon>Bacteria</taxon>
        <taxon>Pseudomonadati</taxon>
        <taxon>Pseudomonadota</taxon>
        <taxon>Gammaproteobacteria</taxon>
        <taxon>Vibrionales</taxon>
        <taxon>Vibrionaceae</taxon>
        <taxon>Salinivibrio</taxon>
    </lineage>
</organism>